<keyword evidence="11" id="KW-0206">Cytoskeleton</keyword>
<keyword evidence="8" id="KW-0970">Cilium biogenesis/degradation</keyword>
<comment type="subcellular location">
    <subcellularLocation>
        <location evidence="1">Cell membrane</location>
    </subcellularLocation>
    <subcellularLocation>
        <location evidence="2">Cytoplasm</location>
        <location evidence="2">Cytoskeleton</location>
        <location evidence="2">Cilium axoneme</location>
    </subcellularLocation>
</comment>
<evidence type="ECO:0000256" key="13">
    <source>
        <dbReference type="SAM" id="MobiDB-lite"/>
    </source>
</evidence>
<evidence type="ECO:0000256" key="12">
    <source>
        <dbReference type="ARBA" id="ARBA00023273"/>
    </source>
</evidence>
<dbReference type="Pfam" id="PF11768">
    <property type="entry name" value="Frtz"/>
    <property type="match status" value="2"/>
</dbReference>
<gene>
    <name evidence="14" type="ORF">CHILSU_LOCUS10426</name>
</gene>
<evidence type="ECO:0000256" key="3">
    <source>
        <dbReference type="ARBA" id="ARBA00006059"/>
    </source>
</evidence>
<evidence type="ECO:0000256" key="1">
    <source>
        <dbReference type="ARBA" id="ARBA00004236"/>
    </source>
</evidence>
<dbReference type="InterPro" id="IPR024511">
    <property type="entry name" value="Frtz"/>
</dbReference>
<feature type="region of interest" description="Disordered" evidence="13">
    <location>
        <begin position="575"/>
        <end position="599"/>
    </location>
</feature>
<evidence type="ECO:0000256" key="8">
    <source>
        <dbReference type="ARBA" id="ARBA00022794"/>
    </source>
</evidence>
<evidence type="ECO:0000256" key="6">
    <source>
        <dbReference type="ARBA" id="ARBA00022574"/>
    </source>
</evidence>
<keyword evidence="12" id="KW-0966">Cell projection</keyword>
<reference evidence="14" key="1">
    <citation type="submission" date="2021-12" db="EMBL/GenBank/DDBJ databases">
        <authorList>
            <person name="King R."/>
        </authorList>
    </citation>
    <scope>NUCLEOTIDE SEQUENCE</scope>
</reference>
<evidence type="ECO:0000256" key="5">
    <source>
        <dbReference type="ARBA" id="ARBA00022490"/>
    </source>
</evidence>
<evidence type="ECO:0008006" key="16">
    <source>
        <dbReference type="Google" id="ProtNLM"/>
    </source>
</evidence>
<evidence type="ECO:0000256" key="9">
    <source>
        <dbReference type="ARBA" id="ARBA00023069"/>
    </source>
</evidence>
<keyword evidence="15" id="KW-1185">Reference proteome</keyword>
<keyword evidence="5" id="KW-0963">Cytoplasm</keyword>
<keyword evidence="7" id="KW-0677">Repeat</keyword>
<evidence type="ECO:0000313" key="15">
    <source>
        <dbReference type="Proteomes" id="UP001153292"/>
    </source>
</evidence>
<feature type="compositionally biased region" description="Pro residues" evidence="13">
    <location>
        <begin position="804"/>
        <end position="813"/>
    </location>
</feature>
<feature type="region of interest" description="Disordered" evidence="13">
    <location>
        <begin position="796"/>
        <end position="853"/>
    </location>
</feature>
<dbReference type="Proteomes" id="UP001153292">
    <property type="component" value="Chromosome 7"/>
</dbReference>
<comment type="similarity">
    <text evidence="3">Belongs to the WD repeat fritz family.</text>
</comment>
<evidence type="ECO:0000256" key="7">
    <source>
        <dbReference type="ARBA" id="ARBA00022737"/>
    </source>
</evidence>
<evidence type="ECO:0000256" key="11">
    <source>
        <dbReference type="ARBA" id="ARBA00023212"/>
    </source>
</evidence>
<evidence type="ECO:0000256" key="10">
    <source>
        <dbReference type="ARBA" id="ARBA00023136"/>
    </source>
</evidence>
<evidence type="ECO:0000256" key="2">
    <source>
        <dbReference type="ARBA" id="ARBA00004430"/>
    </source>
</evidence>
<keyword evidence="6" id="KW-0853">WD repeat</keyword>
<evidence type="ECO:0000313" key="14">
    <source>
        <dbReference type="EMBL" id="CAH0407031.1"/>
    </source>
</evidence>
<evidence type="ECO:0000256" key="4">
    <source>
        <dbReference type="ARBA" id="ARBA00022475"/>
    </source>
</evidence>
<dbReference type="PANTHER" id="PTHR13667:SF5">
    <property type="entry name" value="WD REPEAT-CONTAINING AND PLANAR CELL POLARITY EFFECTOR PROTEIN FRITZ HOMOLOG"/>
    <property type="match status" value="1"/>
</dbReference>
<sequence length="862" mass="96933">MLNYNIKFLTYDETVHLKNGDFKSYKYETKRRVDESIYDSGKRNFCEQRSGHWRAPRPRQIRQLDAKLRDKSIIICEWTTETLITLVLSTGVIAYLTIKPSTLDVTQILFDRFCVGKLSGQTVSCAIISHSHIIFTHNDRLATVITYGKNATSIPCRISDRDPQIQTIGLGGARRSDRKLSSNNTKGYLKVLVWSTSNIEPAPWSPIIEDQANLHLYHIIGQHISLAAYHQLENETLLAELSDKDIVHIIEQRTCHKNGVTLYWLRYETPNSDDNRTTKLSSMRESETHVSVPAPARTIRRSPCDLKILAACIDGSLHVIHNTVGVTHSVRAGFIATEVYWAGELIVIAEEGGRIQCFDRAMSSLHHHTKCFDLASYLRDPKRMQILAVREARAGPMILLSFTGGPVTLLHITHPRLLTAWLRTGRSSNAVSLLHALDWDENGVECLWTVNKLVCFALRSGAGALREESCAQMALGSYWAPRVPLPVAAAKYAPPIHDLTRKFYHHLLRRGRIEKALSLAVDLRAWDLFVDARWAASRRGLPELADEASALVAQYAPETPDSYCSDTCSQCSSHSYSDDASAPEVKTRPPPLPRVSLPTLMPVPISQTESTSTHSIRPNLHQYLERDNTIWTTNVNDTYLKITNSDRIKPVLSQNGKRGTEYISLNQRLGASMPALAVISETTNKPASTTTDIKPRSQDRMFRNLYHTELRDDPPNNVYRFHNNNYHPSSMVDRNSKYDGIADRSLTTERNKVKFSDTVTITVVAEPSVSPESARELADSLPLCPPHKYLTAFAPHSRQSQLPTPHPQKPHPQLPHSQIPHPQLSHSQIPHPQLPHSQIPHPPAESVTKQPPKIKVVHFGMV</sequence>
<keyword evidence="10" id="KW-0472">Membrane</keyword>
<dbReference type="EMBL" id="OU963900">
    <property type="protein sequence ID" value="CAH0407031.1"/>
    <property type="molecule type" value="Genomic_DNA"/>
</dbReference>
<protein>
    <recommendedName>
        <fullName evidence="16">WD repeat-containing and planar cell polarity effector protein fritz</fullName>
    </recommendedName>
</protein>
<organism evidence="14 15">
    <name type="scientific">Chilo suppressalis</name>
    <name type="common">Asiatic rice borer moth</name>
    <dbReference type="NCBI Taxonomy" id="168631"/>
    <lineage>
        <taxon>Eukaryota</taxon>
        <taxon>Metazoa</taxon>
        <taxon>Ecdysozoa</taxon>
        <taxon>Arthropoda</taxon>
        <taxon>Hexapoda</taxon>
        <taxon>Insecta</taxon>
        <taxon>Pterygota</taxon>
        <taxon>Neoptera</taxon>
        <taxon>Endopterygota</taxon>
        <taxon>Lepidoptera</taxon>
        <taxon>Glossata</taxon>
        <taxon>Ditrysia</taxon>
        <taxon>Pyraloidea</taxon>
        <taxon>Crambidae</taxon>
        <taxon>Crambinae</taxon>
        <taxon>Chilo</taxon>
    </lineage>
</organism>
<accession>A0ABN8BHM0</accession>
<keyword evidence="4" id="KW-1003">Cell membrane</keyword>
<name>A0ABN8BHM0_CHISP</name>
<proteinExistence type="inferred from homology"/>
<dbReference type="PANTHER" id="PTHR13667">
    <property type="entry name" value="HOMOLOC-13"/>
    <property type="match status" value="1"/>
</dbReference>
<keyword evidence="9" id="KW-0969">Cilium</keyword>